<dbReference type="PROSITE" id="PS50067">
    <property type="entry name" value="KINESIN_MOTOR_2"/>
    <property type="match status" value="1"/>
</dbReference>
<evidence type="ECO:0008006" key="12">
    <source>
        <dbReference type="Google" id="ProtNLM"/>
    </source>
</evidence>
<dbReference type="PANTHER" id="PTHR47117">
    <property type="entry name" value="STAR-RELATED LIPID TRANSFER PROTEIN 9"/>
    <property type="match status" value="1"/>
</dbReference>
<feature type="region of interest" description="Disordered" evidence="7">
    <location>
        <begin position="1932"/>
        <end position="1952"/>
    </location>
</feature>
<keyword evidence="3 6" id="KW-0175">Coiled coil</keyword>
<evidence type="ECO:0000313" key="11">
    <source>
        <dbReference type="Proteomes" id="UP000678499"/>
    </source>
</evidence>
<feature type="compositionally biased region" description="Low complexity" evidence="7">
    <location>
        <begin position="1936"/>
        <end position="1952"/>
    </location>
</feature>
<feature type="compositionally biased region" description="Low complexity" evidence="7">
    <location>
        <begin position="1805"/>
        <end position="1827"/>
    </location>
</feature>
<dbReference type="InterPro" id="IPR008984">
    <property type="entry name" value="SMAD_FHA_dom_sf"/>
</dbReference>
<feature type="region of interest" description="Disordered" evidence="7">
    <location>
        <begin position="1977"/>
        <end position="2004"/>
    </location>
</feature>
<dbReference type="SUPFAM" id="SSF49879">
    <property type="entry name" value="SMAD/FHA domain"/>
    <property type="match status" value="1"/>
</dbReference>
<dbReference type="InterPro" id="IPR000253">
    <property type="entry name" value="FHA_dom"/>
</dbReference>
<dbReference type="PROSITE" id="PS50245">
    <property type="entry name" value="CAP_GLY_2"/>
    <property type="match status" value="1"/>
</dbReference>
<dbReference type="SMART" id="SM00129">
    <property type="entry name" value="KISc"/>
    <property type="match status" value="1"/>
</dbReference>
<evidence type="ECO:0000256" key="1">
    <source>
        <dbReference type="ARBA" id="ARBA00022741"/>
    </source>
</evidence>
<dbReference type="SMART" id="SM01052">
    <property type="entry name" value="CAP_GLY"/>
    <property type="match status" value="1"/>
</dbReference>
<dbReference type="GO" id="GO:0003777">
    <property type="term" value="F:microtubule motor activity"/>
    <property type="evidence" value="ECO:0007669"/>
    <property type="project" value="InterPro"/>
</dbReference>
<dbReference type="InterPro" id="IPR000938">
    <property type="entry name" value="CAP-Gly_domain"/>
</dbReference>
<dbReference type="PROSITE" id="PS00845">
    <property type="entry name" value="CAP_GLY_1"/>
    <property type="match status" value="1"/>
</dbReference>
<feature type="compositionally biased region" description="Acidic residues" evidence="7">
    <location>
        <begin position="1861"/>
        <end position="1874"/>
    </location>
</feature>
<dbReference type="Pfam" id="PF12423">
    <property type="entry name" value="KIF1B"/>
    <property type="match status" value="1"/>
</dbReference>
<dbReference type="PRINTS" id="PR00380">
    <property type="entry name" value="KINESINHEAVY"/>
</dbReference>
<dbReference type="InterPro" id="IPR036859">
    <property type="entry name" value="CAP-Gly_dom_sf"/>
</dbReference>
<evidence type="ECO:0000259" key="9">
    <source>
        <dbReference type="PROSITE" id="PS50245"/>
    </source>
</evidence>
<dbReference type="InterPro" id="IPR022164">
    <property type="entry name" value="Kinesin-like"/>
</dbReference>
<proteinExistence type="inferred from homology"/>
<dbReference type="GO" id="GO:0007018">
    <property type="term" value="P:microtubule-based movement"/>
    <property type="evidence" value="ECO:0007669"/>
    <property type="project" value="InterPro"/>
</dbReference>
<dbReference type="GO" id="GO:0005524">
    <property type="term" value="F:ATP binding"/>
    <property type="evidence" value="ECO:0007669"/>
    <property type="project" value="UniProtKB-UniRule"/>
</dbReference>
<dbReference type="Pfam" id="PF01302">
    <property type="entry name" value="CAP_GLY"/>
    <property type="match status" value="1"/>
</dbReference>
<sequence length="2162" mass="238985">MDKVRVAVRVRPINRRELELETECIVDMVDKQTFLAKPVRTNSSRRRTNAQNESADESTLRGVKTFAFDECFDSKDAKSSNYASQEEVYDKIGKDITANAFEGYNGCIVAYGQTGSGKSYTMMGTDADRGLIPRLAEDLFKQIAESSDSSKVEVSYMEIYNERVHDLLDPYGHHQALKVREHQILGPYVDGLSKAAVTSYEDVEMLIQEGNRSRTIAATNMNSESSRSHAVFTIVLTTTLIDHESGTSGERVARISLVDLAGSERASKSGAVGERLREGSNINKSLTTLGLVISKLADQGKSKDGFVPYRDSVLTWLLKDNLGGNSKTVMIATLSPAGDNFEETLSTLRYADRAKRIVNHAKVNEDPRARIIRELRAEVEALRKKLQDAQVGRQQHDLEEKLTESKKLMEEYSETWEEKLAKSEKMQIDRHRALERQGLVGAPLSDLESAEESGPPSLTSLSVRNAGSGLKVSKELFSLVNLNADPSLDGVLLYYLKDKTLVGRREAATRQDIELSGLGIQAEHCIITIEETLQNGIPNRSLFIEPCKGARTCINGKQIHQKTQLEHRDRIIWGNHHFYRVNCPVRSDGMESLEVAVPEPGEGGECLDYDYARRELERNEMKEDPIQLAISKLEKQHKEDKQAALQKQREDFERQMQNLKNIISPNGTQGMSPLMTTSLRGSTYNLSMMKLDKWSNDRDERFKHGLAILKEKIYEARGRVREANYMAQEMALNTTFKLTLRIPIESLTPYGTKKGGLMSEPAVLVKRKAKQAQVWSVEKLDHKLVDMREAYEEFQRLNQPLAVWREQSQSTPALLTTLSEPFWESQETHSLIGVANFFLEMLFQDVPLTYNVPIISQQGEVAGKLLVEMARVEGKMPDLESVEAGGSEDEDCDEDRGKTWRNQSIVIRVKILRATGLPLQLSNFVFCHYSLWGEDVVVPPIIPDAEQEDDTPESKFLARRRHGKGVLGSGRDESNLDPGAGASFYFDHCRDFCVGLNEEFIDHCIGAYNITESGGCQGGFQLKWRNYLGRQFEFVFIFIFYFLAYTEGALSIQVWGHRVPSHSSNSSSGSHPFDNAADVSKSVIAARSLQERYCFDIRIIQIMDKICPLAMTKDMDSPLPTLPEEWNEVRRQLEVWVGIQELNDEGEYVDVDVEPSRPDVITGGVYVLKQGLQRRLIVSVDTVPDSGLLPLVCDEITSVSIGNVVSRPASKTGLDSYQEEDLKLLRSRWAQLLHRRQKYLEKQMQDLVNKLDKSESEAEREQHLIGQWVTLTEEKNGIQVPSPGSNIPGAPVSPGYEPKIGLEKHIPVLFLDLNDFQGLESEDTGLGETDGTFAGLGAVIKHETWGPSIPVMIVSRHYSGAGLAGEEGRGFHNSARAEMGATCVWDSSIHESQNLNRVTPGDERVYMIVKVCVHLAHPVSMEIMLRKRICVQITKKNAGLTFSGLMKRFNRHEKLCRTGVRYEIVSNIPKASEELEDRETLAQMAAEEDDGFNSDGETYIGELLSSIKQYTKGLGVVENLLALDRLRQNLALKEQLQALGATPTSVSAAGAFNLMRKTVSVPNIAMVELEDRETLAQMAAEEDDGFNSDGETYIEQYTKGLGVVENLLALDRLRQNLALKEQLQALGATPTSVSAAGAFNLMRKTVSVPNIAMMGNLAEGATKSETVADFGALMNSSPSSTVTLRTSGASPSGITPKGQSATRPVSLFSPNFNLTKAGFADRVVIHNVGSWLNRSPFANGLGAESYGVMSPLSVGTMRMSTLHEEDHQRAASRTHREESEDSVSSNGYCEDSMEDPSVGKTVRAPSQVSSPVPPLSSSSSGYMSQQSLCTVQKSASTMDPLGIREFKVEDEPGDEEGRGPEEEEEAVEEDEEEAAAEVLIAGQCSANDVNLLSAMPVDGELSSGSCSSLADSLKIFSFYPAKKMEDPSVGKTVRAPSQVSSPVPPLSSSSSGYMSQQSLCTVQKSASTMDPLGIREFKVEDEPGDEEGRGPEEEEEVVEEDEEEAAAEVLIAGQRSANDVNLLSAMPVDGELSSGSCSSLAESLASSKDSGQSYGKKFEVGDRVRVRLTNSAGVVSFIGQTEFAKGEWVGVTLDSAQGKNDGTVAGTRYFECEPRHGLFLRADKLARGSCDERRKLREEAVNVRKTSSGRKSRYLSDRLRNS</sequence>
<keyword evidence="11" id="KW-1185">Reference proteome</keyword>
<dbReference type="SUPFAM" id="SSF52540">
    <property type="entry name" value="P-loop containing nucleoside triphosphate hydrolases"/>
    <property type="match status" value="1"/>
</dbReference>
<keyword evidence="1 5" id="KW-0547">Nucleotide-binding</keyword>
<evidence type="ECO:0000256" key="2">
    <source>
        <dbReference type="ARBA" id="ARBA00022840"/>
    </source>
</evidence>
<dbReference type="InterPro" id="IPR036961">
    <property type="entry name" value="Kinesin_motor_dom_sf"/>
</dbReference>
<dbReference type="Gene3D" id="2.60.200.20">
    <property type="match status" value="1"/>
</dbReference>
<dbReference type="PROSITE" id="PS00411">
    <property type="entry name" value="KINESIN_MOTOR_1"/>
    <property type="match status" value="1"/>
</dbReference>
<feature type="domain" description="CAP-Gly" evidence="9">
    <location>
        <begin position="2079"/>
        <end position="2121"/>
    </location>
</feature>
<evidence type="ECO:0000256" key="6">
    <source>
        <dbReference type="SAM" id="Coils"/>
    </source>
</evidence>
<evidence type="ECO:0000256" key="7">
    <source>
        <dbReference type="SAM" id="MobiDB-lite"/>
    </source>
</evidence>
<feature type="compositionally biased region" description="Polar residues" evidence="7">
    <location>
        <begin position="1828"/>
        <end position="1837"/>
    </location>
</feature>
<evidence type="ECO:0000256" key="4">
    <source>
        <dbReference type="ARBA" id="ARBA00023175"/>
    </source>
</evidence>
<keyword evidence="2 5" id="KW-0067">ATP-binding</keyword>
<gene>
    <name evidence="10" type="ORF">NMOB1V02_LOCUS895</name>
</gene>
<feature type="compositionally biased region" description="Basic and acidic residues" evidence="7">
    <location>
        <begin position="1842"/>
        <end position="1860"/>
    </location>
</feature>
<dbReference type="GO" id="GO:0008017">
    <property type="term" value="F:microtubule binding"/>
    <property type="evidence" value="ECO:0007669"/>
    <property type="project" value="InterPro"/>
</dbReference>
<evidence type="ECO:0000256" key="3">
    <source>
        <dbReference type="ARBA" id="ARBA00023054"/>
    </source>
</evidence>
<dbReference type="InterPro" id="IPR001752">
    <property type="entry name" value="Kinesin_motor_dom"/>
</dbReference>
<dbReference type="CDD" id="cd01365">
    <property type="entry name" value="KISc_KIF1A_KIF1B"/>
    <property type="match status" value="1"/>
</dbReference>
<comment type="similarity">
    <text evidence="5">Belongs to the TRAFAC class myosin-kinesin ATPase superfamily. Kinesin family.</text>
</comment>
<dbReference type="InterPro" id="IPR019821">
    <property type="entry name" value="Kinesin_motor_CS"/>
</dbReference>
<evidence type="ECO:0000313" key="10">
    <source>
        <dbReference type="EMBL" id="CAD7272986.1"/>
    </source>
</evidence>
<keyword evidence="4 5" id="KW-0505">Motor protein</keyword>
<feature type="compositionally biased region" description="Acidic residues" evidence="7">
    <location>
        <begin position="1992"/>
        <end position="2004"/>
    </location>
</feature>
<dbReference type="Pfam" id="PF00225">
    <property type="entry name" value="Kinesin"/>
    <property type="match status" value="1"/>
</dbReference>
<feature type="region of interest" description="Disordered" evidence="7">
    <location>
        <begin position="1762"/>
        <end position="1874"/>
    </location>
</feature>
<dbReference type="FunFam" id="3.40.850.10:FF:000021">
    <property type="entry name" value="kinesin-like protein KIF16B isoform X1"/>
    <property type="match status" value="1"/>
</dbReference>
<name>A0A7R9BD64_9CRUS</name>
<feature type="compositionally biased region" description="Basic and acidic residues" evidence="7">
    <location>
        <begin position="1977"/>
        <end position="1991"/>
    </location>
</feature>
<feature type="coiled-coil region" evidence="6">
    <location>
        <begin position="1237"/>
        <end position="1264"/>
    </location>
</feature>
<organism evidence="10">
    <name type="scientific">Notodromas monacha</name>
    <dbReference type="NCBI Taxonomy" id="399045"/>
    <lineage>
        <taxon>Eukaryota</taxon>
        <taxon>Metazoa</taxon>
        <taxon>Ecdysozoa</taxon>
        <taxon>Arthropoda</taxon>
        <taxon>Crustacea</taxon>
        <taxon>Oligostraca</taxon>
        <taxon>Ostracoda</taxon>
        <taxon>Podocopa</taxon>
        <taxon>Podocopida</taxon>
        <taxon>Cypridocopina</taxon>
        <taxon>Cypridoidea</taxon>
        <taxon>Cyprididae</taxon>
        <taxon>Notodromas</taxon>
    </lineage>
</organism>
<dbReference type="EMBL" id="CAJPEX010000079">
    <property type="protein sequence ID" value="CAG0913138.1"/>
    <property type="molecule type" value="Genomic_DNA"/>
</dbReference>
<dbReference type="Proteomes" id="UP000678499">
    <property type="component" value="Unassembled WGS sequence"/>
</dbReference>
<dbReference type="Pfam" id="PF00498">
    <property type="entry name" value="FHA"/>
    <property type="match status" value="1"/>
</dbReference>
<dbReference type="SMART" id="SM00240">
    <property type="entry name" value="FHA"/>
    <property type="match status" value="1"/>
</dbReference>
<dbReference type="Pfam" id="PF12473">
    <property type="entry name" value="DUF3694"/>
    <property type="match status" value="1"/>
</dbReference>
<dbReference type="EMBL" id="OA882116">
    <property type="protein sequence ID" value="CAD7272986.1"/>
    <property type="molecule type" value="Genomic_DNA"/>
</dbReference>
<dbReference type="InterPro" id="IPR027417">
    <property type="entry name" value="P-loop_NTPase"/>
</dbReference>
<feature type="coiled-coil region" evidence="6">
    <location>
        <begin position="630"/>
        <end position="662"/>
    </location>
</feature>
<accession>A0A7R9BD64</accession>
<feature type="domain" description="Kinesin motor" evidence="8">
    <location>
        <begin position="3"/>
        <end position="357"/>
    </location>
</feature>
<feature type="coiled-coil region" evidence="6">
    <location>
        <begin position="372"/>
        <end position="415"/>
    </location>
</feature>
<dbReference type="Gene3D" id="3.40.850.10">
    <property type="entry name" value="Kinesin motor domain"/>
    <property type="match status" value="1"/>
</dbReference>
<evidence type="ECO:0000256" key="5">
    <source>
        <dbReference type="PROSITE-ProRule" id="PRU00283"/>
    </source>
</evidence>
<feature type="compositionally biased region" description="Basic and acidic residues" evidence="7">
    <location>
        <begin position="1762"/>
        <end position="1778"/>
    </location>
</feature>
<dbReference type="CDD" id="cd22706">
    <property type="entry name" value="FHA_KIF13"/>
    <property type="match status" value="1"/>
</dbReference>
<feature type="region of interest" description="Disordered" evidence="7">
    <location>
        <begin position="38"/>
        <end position="57"/>
    </location>
</feature>
<reference evidence="10" key="1">
    <citation type="submission" date="2020-11" db="EMBL/GenBank/DDBJ databases">
        <authorList>
            <person name="Tran Van P."/>
        </authorList>
    </citation>
    <scope>NUCLEOTIDE SEQUENCE</scope>
</reference>
<feature type="region of interest" description="Disordered" evidence="7">
    <location>
        <begin position="1681"/>
        <end position="1702"/>
    </location>
</feature>
<dbReference type="Gene3D" id="2.30.30.190">
    <property type="entry name" value="CAP Gly-rich-like domain"/>
    <property type="match status" value="1"/>
</dbReference>
<feature type="binding site" evidence="5">
    <location>
        <begin position="112"/>
        <end position="119"/>
    </location>
    <ligand>
        <name>ATP</name>
        <dbReference type="ChEBI" id="CHEBI:30616"/>
    </ligand>
</feature>
<dbReference type="InterPro" id="IPR022140">
    <property type="entry name" value="Kinesin-like_KIF1-typ"/>
</dbReference>
<protein>
    <recommendedName>
        <fullName evidence="12">Kinesin motor domain-containing protein</fullName>
    </recommendedName>
</protein>
<feature type="region of interest" description="Disordered" evidence="7">
    <location>
        <begin position="2137"/>
        <end position="2162"/>
    </location>
</feature>
<dbReference type="OrthoDB" id="3176171at2759"/>
<evidence type="ECO:0000259" key="8">
    <source>
        <dbReference type="PROSITE" id="PS50067"/>
    </source>
</evidence>
<dbReference type="SUPFAM" id="SSF74924">
    <property type="entry name" value="Cap-Gly domain"/>
    <property type="match status" value="1"/>
</dbReference>
<dbReference type="Gene3D" id="6.10.250.2520">
    <property type="match status" value="1"/>
</dbReference>